<dbReference type="EMBL" id="UINC01133043">
    <property type="protein sequence ID" value="SVD15732.1"/>
    <property type="molecule type" value="Genomic_DNA"/>
</dbReference>
<evidence type="ECO:0000256" key="6">
    <source>
        <dbReference type="ARBA" id="ARBA00022989"/>
    </source>
</evidence>
<evidence type="ECO:0000256" key="7">
    <source>
        <dbReference type="ARBA" id="ARBA00023010"/>
    </source>
</evidence>
<sequence>MFGLGHWEILLILVIVLIVFGAGKLPKIAGELAKGIKSFREGLKDEKNQNKKN</sequence>
<protein>
    <recommendedName>
        <fullName evidence="11">Sec-independent protein translocase protein TatA</fullName>
    </recommendedName>
</protein>
<dbReference type="AlphaFoldDB" id="A0A382T1N6"/>
<evidence type="ECO:0000256" key="8">
    <source>
        <dbReference type="ARBA" id="ARBA00023136"/>
    </source>
</evidence>
<comment type="subcellular location">
    <subcellularLocation>
        <location evidence="1">Cell membrane</location>
        <topology evidence="1">Single-pass membrane protein</topology>
    </subcellularLocation>
</comment>
<evidence type="ECO:0000256" key="1">
    <source>
        <dbReference type="ARBA" id="ARBA00004162"/>
    </source>
</evidence>
<evidence type="ECO:0008006" key="11">
    <source>
        <dbReference type="Google" id="ProtNLM"/>
    </source>
</evidence>
<dbReference type="PANTHER" id="PTHR42982:SF1">
    <property type="entry name" value="SEC-INDEPENDENT PROTEIN TRANSLOCASE PROTEIN TATA"/>
    <property type="match status" value="1"/>
</dbReference>
<dbReference type="GO" id="GO:0005886">
    <property type="term" value="C:plasma membrane"/>
    <property type="evidence" value="ECO:0007669"/>
    <property type="project" value="UniProtKB-SubCell"/>
</dbReference>
<keyword evidence="2" id="KW-0813">Transport</keyword>
<keyword evidence="4 9" id="KW-0812">Transmembrane</keyword>
<evidence type="ECO:0000256" key="3">
    <source>
        <dbReference type="ARBA" id="ARBA00022475"/>
    </source>
</evidence>
<dbReference type="PANTHER" id="PTHR42982">
    <property type="entry name" value="SEC-INDEPENDENT PROTEIN TRANSLOCASE PROTEIN TATA"/>
    <property type="match status" value="1"/>
</dbReference>
<evidence type="ECO:0000256" key="4">
    <source>
        <dbReference type="ARBA" id="ARBA00022692"/>
    </source>
</evidence>
<dbReference type="PRINTS" id="PR01506">
    <property type="entry name" value="TATBPROTEIN"/>
</dbReference>
<keyword evidence="7" id="KW-0811">Translocation</keyword>
<keyword evidence="8 9" id="KW-0472">Membrane</keyword>
<evidence type="ECO:0000256" key="2">
    <source>
        <dbReference type="ARBA" id="ARBA00022448"/>
    </source>
</evidence>
<dbReference type="NCBIfam" id="TIGR01411">
    <property type="entry name" value="tatAE"/>
    <property type="match status" value="1"/>
</dbReference>
<dbReference type="GO" id="GO:0043953">
    <property type="term" value="P:protein transport by the Tat complex"/>
    <property type="evidence" value="ECO:0007669"/>
    <property type="project" value="InterPro"/>
</dbReference>
<dbReference type="InterPro" id="IPR003369">
    <property type="entry name" value="TatA/B/E"/>
</dbReference>
<keyword evidence="3" id="KW-1003">Cell membrane</keyword>
<keyword evidence="6 9" id="KW-1133">Transmembrane helix</keyword>
<dbReference type="Pfam" id="PF02416">
    <property type="entry name" value="TatA_B_E"/>
    <property type="match status" value="1"/>
</dbReference>
<dbReference type="InterPro" id="IPR006312">
    <property type="entry name" value="TatA/E"/>
</dbReference>
<evidence type="ECO:0000256" key="5">
    <source>
        <dbReference type="ARBA" id="ARBA00022927"/>
    </source>
</evidence>
<accession>A0A382T1N6</accession>
<proteinExistence type="inferred from homology"/>
<name>A0A382T1N6_9ZZZZ</name>
<dbReference type="HAMAP" id="MF_00236">
    <property type="entry name" value="TatA_E"/>
    <property type="match status" value="1"/>
</dbReference>
<organism evidence="10">
    <name type="scientific">marine metagenome</name>
    <dbReference type="NCBI Taxonomy" id="408172"/>
    <lineage>
        <taxon>unclassified sequences</taxon>
        <taxon>metagenomes</taxon>
        <taxon>ecological metagenomes</taxon>
    </lineage>
</organism>
<gene>
    <name evidence="10" type="ORF">METZ01_LOCUS368586</name>
</gene>
<dbReference type="Gene3D" id="1.20.5.3310">
    <property type="match status" value="1"/>
</dbReference>
<evidence type="ECO:0000313" key="10">
    <source>
        <dbReference type="EMBL" id="SVD15732.1"/>
    </source>
</evidence>
<feature type="transmembrane region" description="Helical" evidence="9">
    <location>
        <begin position="6"/>
        <end position="25"/>
    </location>
</feature>
<evidence type="ECO:0000256" key="9">
    <source>
        <dbReference type="SAM" id="Phobius"/>
    </source>
</evidence>
<keyword evidence="5" id="KW-0653">Protein transport</keyword>
<reference evidence="10" key="1">
    <citation type="submission" date="2018-05" db="EMBL/GenBank/DDBJ databases">
        <authorList>
            <person name="Lanie J.A."/>
            <person name="Ng W.-L."/>
            <person name="Kazmierczak K.M."/>
            <person name="Andrzejewski T.M."/>
            <person name="Davidsen T.M."/>
            <person name="Wayne K.J."/>
            <person name="Tettelin H."/>
            <person name="Glass J.I."/>
            <person name="Rusch D."/>
            <person name="Podicherti R."/>
            <person name="Tsui H.-C.T."/>
            <person name="Winkler M.E."/>
        </authorList>
    </citation>
    <scope>NUCLEOTIDE SEQUENCE</scope>
</reference>